<reference evidence="1 2" key="1">
    <citation type="submission" date="2017-02" db="EMBL/GenBank/DDBJ databases">
        <authorList>
            <person name="Dridi B."/>
        </authorList>
    </citation>
    <scope>NUCLEOTIDE SEQUENCE [LARGE SCALE GENOMIC DNA]</scope>
    <source>
        <strain evidence="1 2">JB380</strain>
    </source>
</reference>
<evidence type="ECO:0000313" key="1">
    <source>
        <dbReference type="EMBL" id="SJN11727.1"/>
    </source>
</evidence>
<sequence>MPVSSILTTFFRYGHTWLINDHRDLANLATATITILAF</sequence>
<dbReference type="EMBL" id="FUKM01000028">
    <property type="protein sequence ID" value="SJN11727.1"/>
    <property type="molecule type" value="Genomic_DNA"/>
</dbReference>
<dbReference type="AlphaFoldDB" id="A0A1R4HVZ9"/>
<gene>
    <name evidence="1" type="ORF">CZ787_06485</name>
</gene>
<comment type="caution">
    <text evidence="1">The sequence shown here is derived from an EMBL/GenBank/DDBJ whole genome shotgun (WGS) entry which is preliminary data.</text>
</comment>
<evidence type="ECO:0000313" key="2">
    <source>
        <dbReference type="Proteomes" id="UP000196331"/>
    </source>
</evidence>
<name>A0A1R4HVZ9_9GAMM</name>
<organism evidence="1 2">
    <name type="scientific">Halomonas citrativorans</name>
    <dbReference type="NCBI Taxonomy" id="2742612"/>
    <lineage>
        <taxon>Bacteria</taxon>
        <taxon>Pseudomonadati</taxon>
        <taxon>Pseudomonadota</taxon>
        <taxon>Gammaproteobacteria</taxon>
        <taxon>Oceanospirillales</taxon>
        <taxon>Halomonadaceae</taxon>
        <taxon>Halomonas</taxon>
    </lineage>
</organism>
<protein>
    <submittedName>
        <fullName evidence="1">Uncharacterized protein</fullName>
    </submittedName>
</protein>
<dbReference type="Proteomes" id="UP000196331">
    <property type="component" value="Unassembled WGS sequence"/>
</dbReference>
<proteinExistence type="predicted"/>
<accession>A0A1R4HVZ9</accession>